<keyword evidence="3" id="KW-0472">Membrane</keyword>
<dbReference type="PANTHER" id="PTHR16675">
    <property type="entry name" value="MHC CLASS I-RELATED"/>
    <property type="match status" value="1"/>
</dbReference>
<feature type="chain" id="PRO_5016020060" evidence="4">
    <location>
        <begin position="18"/>
        <end position="384"/>
    </location>
</feature>
<evidence type="ECO:0000313" key="7">
    <source>
        <dbReference type="Proteomes" id="UP000246464"/>
    </source>
</evidence>
<evidence type="ECO:0000256" key="1">
    <source>
        <dbReference type="ARBA" id="ARBA00023180"/>
    </source>
</evidence>
<sequence length="384" mass="43099">MDTLILLLLLGAHGATAVTHSLKYFYTGSSQVPNFPEFVAVGLVDEVQMIHYDSNTMKAEPRQDWMSEATDAQYWEMNTGNLLGAQQNFKNNIGIAKQRFNQTGGVHIVQRMLGCEWDDETGEVKGYDQHGYDGEDFLALDLKTETWIAPVQRAVITKKKWDADKAELTYLKNYYTQLCPKWLKKYVNFGARSLQRTELPSVSLLQKSPSSPVSCHATGFYPNSAMLLWRKDGEDLHEDVDHGEVLPNHDGTFQMSTDLKVSSVAPGDWGKYQCVFQLSGVTEDIVKVLDKDVIRTNREKPTDMTTIIIVIVAVAVLALAIAAIGVFIYRRSNGERPTRRHCLIFFPGILNGEVYSSSRSQKLNTLKFLTHTESASTSRKSCSV</sequence>
<keyword evidence="1" id="KW-0325">Glycoprotein</keyword>
<dbReference type="FunFam" id="3.30.500.10:FF:000001">
    <property type="entry name" value="H-2 class I histocompatibility antigen, alpha chain"/>
    <property type="match status" value="1"/>
</dbReference>
<dbReference type="SUPFAM" id="SSF48726">
    <property type="entry name" value="Immunoglobulin"/>
    <property type="match status" value="1"/>
</dbReference>
<dbReference type="InterPro" id="IPR050208">
    <property type="entry name" value="MHC_class-I_related"/>
</dbReference>
<dbReference type="PANTHER" id="PTHR16675:SF237">
    <property type="entry name" value="MHC CLASS I ANTIGEN TRANSCRIPT VARIANT 1-RELATED"/>
    <property type="match status" value="1"/>
</dbReference>
<feature type="domain" description="Ig-like" evidence="5">
    <location>
        <begin position="200"/>
        <end position="274"/>
    </location>
</feature>
<proteinExistence type="inferred from homology"/>
<dbReference type="InterPro" id="IPR003597">
    <property type="entry name" value="Ig_C1-set"/>
</dbReference>
<evidence type="ECO:0000259" key="5">
    <source>
        <dbReference type="PROSITE" id="PS50835"/>
    </source>
</evidence>
<dbReference type="PRINTS" id="PR01638">
    <property type="entry name" value="MHCCLASSI"/>
</dbReference>
<dbReference type="CDD" id="cd07698">
    <property type="entry name" value="IgC1_MHC_I_alpha3"/>
    <property type="match status" value="1"/>
</dbReference>
<protein>
    <submittedName>
        <fullName evidence="6">MHC class Ia chain isoform 14</fullName>
    </submittedName>
</protein>
<comment type="similarity">
    <text evidence="2">Belongs to the MHC class I family.</text>
</comment>
<dbReference type="Gene3D" id="2.60.40.10">
    <property type="entry name" value="Immunoglobulins"/>
    <property type="match status" value="1"/>
</dbReference>
<dbReference type="EMBL" id="CP026264">
    <property type="protein sequence ID" value="AWP21264.1"/>
    <property type="molecule type" value="Genomic_DNA"/>
</dbReference>
<dbReference type="InterPro" id="IPR011162">
    <property type="entry name" value="MHC_I/II-like_Ag-recog"/>
</dbReference>
<dbReference type="GO" id="GO:0005615">
    <property type="term" value="C:extracellular space"/>
    <property type="evidence" value="ECO:0007669"/>
    <property type="project" value="TreeGrafter"/>
</dbReference>
<keyword evidence="3" id="KW-1133">Transmembrane helix</keyword>
<keyword evidence="7" id="KW-1185">Reference proteome</keyword>
<dbReference type="InterPro" id="IPR001039">
    <property type="entry name" value="MHC_I_a_a1/a2"/>
</dbReference>
<dbReference type="SMART" id="SM00407">
    <property type="entry name" value="IGc1"/>
    <property type="match status" value="1"/>
</dbReference>
<dbReference type="Pfam" id="PF07654">
    <property type="entry name" value="C1-set"/>
    <property type="match status" value="1"/>
</dbReference>
<dbReference type="GO" id="GO:0009897">
    <property type="term" value="C:external side of plasma membrane"/>
    <property type="evidence" value="ECO:0007669"/>
    <property type="project" value="TreeGrafter"/>
</dbReference>
<dbReference type="Pfam" id="PF00129">
    <property type="entry name" value="MHC_I"/>
    <property type="match status" value="1"/>
</dbReference>
<dbReference type="AlphaFoldDB" id="A0A2U9CX48"/>
<gene>
    <name evidence="6" type="ORF">SMAX5B_015882</name>
</gene>
<name>A0A2U9CX48_SCOMX</name>
<evidence type="ECO:0000256" key="3">
    <source>
        <dbReference type="SAM" id="Phobius"/>
    </source>
</evidence>
<dbReference type="PROSITE" id="PS50835">
    <property type="entry name" value="IG_LIKE"/>
    <property type="match status" value="1"/>
</dbReference>
<dbReference type="FunFam" id="2.60.40.10:FF:000943">
    <property type="entry name" value="Classical MHC class I molecule, alpha-chain"/>
    <property type="match status" value="1"/>
</dbReference>
<dbReference type="InterPro" id="IPR007110">
    <property type="entry name" value="Ig-like_dom"/>
</dbReference>
<dbReference type="InterPro" id="IPR037055">
    <property type="entry name" value="MHC_I-like_Ag-recog_sf"/>
</dbReference>
<dbReference type="GO" id="GO:0006955">
    <property type="term" value="P:immune response"/>
    <property type="evidence" value="ECO:0007669"/>
    <property type="project" value="TreeGrafter"/>
</dbReference>
<feature type="transmembrane region" description="Helical" evidence="3">
    <location>
        <begin position="307"/>
        <end position="329"/>
    </location>
</feature>
<dbReference type="Proteomes" id="UP000246464">
    <property type="component" value="Chromosome 22"/>
</dbReference>
<dbReference type="InterPro" id="IPR036179">
    <property type="entry name" value="Ig-like_dom_sf"/>
</dbReference>
<dbReference type="InterPro" id="IPR013783">
    <property type="entry name" value="Ig-like_fold"/>
</dbReference>
<feature type="signal peptide" evidence="4">
    <location>
        <begin position="1"/>
        <end position="17"/>
    </location>
</feature>
<organism evidence="6 7">
    <name type="scientific">Scophthalmus maximus</name>
    <name type="common">Turbot</name>
    <name type="synonym">Psetta maxima</name>
    <dbReference type="NCBI Taxonomy" id="52904"/>
    <lineage>
        <taxon>Eukaryota</taxon>
        <taxon>Metazoa</taxon>
        <taxon>Chordata</taxon>
        <taxon>Craniata</taxon>
        <taxon>Vertebrata</taxon>
        <taxon>Euteleostomi</taxon>
        <taxon>Actinopterygii</taxon>
        <taxon>Neopterygii</taxon>
        <taxon>Teleostei</taxon>
        <taxon>Neoteleostei</taxon>
        <taxon>Acanthomorphata</taxon>
        <taxon>Carangaria</taxon>
        <taxon>Pleuronectiformes</taxon>
        <taxon>Pleuronectoidei</taxon>
        <taxon>Scophthalmidae</taxon>
        <taxon>Scophthalmus</taxon>
    </lineage>
</organism>
<evidence type="ECO:0000256" key="4">
    <source>
        <dbReference type="SAM" id="SignalP"/>
    </source>
</evidence>
<accession>A0A2U9CX48</accession>
<keyword evidence="3" id="KW-0812">Transmembrane</keyword>
<reference evidence="6 7" key="1">
    <citation type="submission" date="2017-12" db="EMBL/GenBank/DDBJ databases">
        <title>Integrating genomic resources of turbot (Scophthalmus maximus) in depth evaluation of genetic and physical mapping variation across individuals.</title>
        <authorList>
            <person name="Martinez P."/>
        </authorList>
    </citation>
    <scope>NUCLEOTIDE SEQUENCE [LARGE SCALE GENOMIC DNA]</scope>
</reference>
<evidence type="ECO:0000313" key="6">
    <source>
        <dbReference type="EMBL" id="AWP21264.1"/>
    </source>
</evidence>
<dbReference type="SUPFAM" id="SSF54452">
    <property type="entry name" value="MHC antigen-recognition domain"/>
    <property type="match status" value="1"/>
</dbReference>
<dbReference type="Gene3D" id="3.30.500.10">
    <property type="entry name" value="MHC class I-like antigen recognition-like"/>
    <property type="match status" value="1"/>
</dbReference>
<dbReference type="InterPro" id="IPR011161">
    <property type="entry name" value="MHC_I-like_Ag-recog"/>
</dbReference>
<evidence type="ECO:0000256" key="2">
    <source>
        <dbReference type="RuleBase" id="RU004439"/>
    </source>
</evidence>
<keyword evidence="4" id="KW-0732">Signal</keyword>